<dbReference type="PANTHER" id="PTHR30537">
    <property type="entry name" value="HTH-TYPE TRANSCRIPTIONAL REGULATOR"/>
    <property type="match status" value="1"/>
</dbReference>
<reference evidence="2 3" key="1">
    <citation type="submission" date="2022-10" db="EMBL/GenBank/DDBJ databases">
        <title>Genomic of Burkholderia cepacia PN-1.</title>
        <authorList>
            <person name="Yang Y."/>
            <person name="Guan H."/>
            <person name="Huang J."/>
        </authorList>
    </citation>
    <scope>NUCLEOTIDE SEQUENCE [LARGE SCALE GENOMIC DNA]</scope>
    <source>
        <strain evidence="2 3">PN-1</strain>
    </source>
</reference>
<protein>
    <submittedName>
        <fullName evidence="2">Uncharacterized protein</fullName>
    </submittedName>
</protein>
<keyword evidence="3" id="KW-1185">Reference proteome</keyword>
<dbReference type="EMBL" id="CP109823">
    <property type="protein sequence ID" value="XAE52985.1"/>
    <property type="molecule type" value="Genomic_DNA"/>
</dbReference>
<organism evidence="2 3">
    <name type="scientific">Burkholderia arboris</name>
    <dbReference type="NCBI Taxonomy" id="488730"/>
    <lineage>
        <taxon>Bacteria</taxon>
        <taxon>Pseudomonadati</taxon>
        <taxon>Pseudomonadota</taxon>
        <taxon>Betaproteobacteria</taxon>
        <taxon>Burkholderiales</taxon>
        <taxon>Burkholderiaceae</taxon>
        <taxon>Burkholderia</taxon>
        <taxon>Burkholderia cepacia complex</taxon>
    </lineage>
</organism>
<dbReference type="InterPro" id="IPR058163">
    <property type="entry name" value="LysR-type_TF_proteobact-type"/>
</dbReference>
<accession>A0ABZ3DUX8</accession>
<gene>
    <name evidence="2" type="ORF">OHZ10_36165</name>
</gene>
<comment type="similarity">
    <text evidence="1">Belongs to the LysR transcriptional regulatory family.</text>
</comment>
<dbReference type="PANTHER" id="PTHR30537:SF72">
    <property type="entry name" value="LYSR FAMILY TRANSCRIPTIONAL REGULATOR"/>
    <property type="match status" value="1"/>
</dbReference>
<dbReference type="RefSeq" id="WP_342706081.1">
    <property type="nucleotide sequence ID" value="NZ_CP109823.1"/>
</dbReference>
<evidence type="ECO:0000313" key="3">
    <source>
        <dbReference type="Proteomes" id="UP001448498"/>
    </source>
</evidence>
<name>A0ABZ3DUX8_9BURK</name>
<evidence type="ECO:0000256" key="1">
    <source>
        <dbReference type="ARBA" id="ARBA00009437"/>
    </source>
</evidence>
<proteinExistence type="inferred from homology"/>
<sequence length="97" mass="10935">MPATTVTVTHKQLNDNHDVHLVVRAARRVSLTDEREAYYTFCTRMLAKLDGWDRDACDSQSLRTSMPAAIANKLTIPILHQFLDLNSDIQPLLGTAR</sequence>
<evidence type="ECO:0000313" key="2">
    <source>
        <dbReference type="EMBL" id="XAE52985.1"/>
    </source>
</evidence>
<dbReference type="Proteomes" id="UP001448498">
    <property type="component" value="Chromosome 2"/>
</dbReference>